<evidence type="ECO:0008006" key="7">
    <source>
        <dbReference type="Google" id="ProtNLM"/>
    </source>
</evidence>
<organism evidence="5 6">
    <name type="scientific">Rhododendron griersonianum</name>
    <dbReference type="NCBI Taxonomy" id="479676"/>
    <lineage>
        <taxon>Eukaryota</taxon>
        <taxon>Viridiplantae</taxon>
        <taxon>Streptophyta</taxon>
        <taxon>Embryophyta</taxon>
        <taxon>Tracheophyta</taxon>
        <taxon>Spermatophyta</taxon>
        <taxon>Magnoliopsida</taxon>
        <taxon>eudicotyledons</taxon>
        <taxon>Gunneridae</taxon>
        <taxon>Pentapetalae</taxon>
        <taxon>asterids</taxon>
        <taxon>Ericales</taxon>
        <taxon>Ericaceae</taxon>
        <taxon>Ericoideae</taxon>
        <taxon>Rhodoreae</taxon>
        <taxon>Rhododendron</taxon>
    </lineage>
</organism>
<dbReference type="PANTHER" id="PTHR32054:SF3">
    <property type="entry name" value="HEAVY CHAIN, PUTATIVE, EXPRESSED-RELATED"/>
    <property type="match status" value="1"/>
</dbReference>
<dbReference type="Pfam" id="PF05701">
    <property type="entry name" value="WEMBL"/>
    <property type="match status" value="2"/>
</dbReference>
<evidence type="ECO:0000313" key="6">
    <source>
        <dbReference type="Proteomes" id="UP000823749"/>
    </source>
</evidence>
<dbReference type="GO" id="GO:0009903">
    <property type="term" value="P:chloroplast avoidance movement"/>
    <property type="evidence" value="ECO:0007669"/>
    <property type="project" value="TreeGrafter"/>
</dbReference>
<dbReference type="PANTHER" id="PTHR32054">
    <property type="entry name" value="HEAVY CHAIN, PUTATIVE, EXPRESSED-RELATED-RELATED"/>
    <property type="match status" value="1"/>
</dbReference>
<dbReference type="GO" id="GO:0009904">
    <property type="term" value="P:chloroplast accumulation movement"/>
    <property type="evidence" value="ECO:0007669"/>
    <property type="project" value="TreeGrafter"/>
</dbReference>
<sequence length="626" mass="69841">MADAELNWCREGIMEKPMKLLGAGVGEIFSGAREKIMIGPSIITIRQMGSPRSVGAPRSIRSPRSTAAVGEIDTKAPFQSVKAAVSLFGEGSSSPRAKPIVKKPKTAEERDLEKETQLHLAVKELEKFKEHLKTAETTKAQAQGELEKANRTLHELTSKLQTVSDSKQAVIAETEAAKNRAKQLEESVKSRKQHADTEREQYKASAAELVLVKQELTNLRQDFDMALGMKLSASQEEANAQNITKVNRERVDELSREMATTREALSQVMLFTLQAQEEKAKTTGKKEVCMQSQGIAKDKVEKKILLLEEEGSDSELSGNLEEKLEETTKSIAVLQDIQALRTVDLELEGSKNALKEVLQNESLLRSLVESMTLEMDEVKRDVTEMKEKEAQFEYAAKNLRAEIHRRKMELEALLAKESKQENASNDESLTVQQVLSEIEYARLDVEEMKEKTKELKQEAETARNEAKKMDEKLQVALKEAEEAKAAAKLASDRIHNTASCTHDAVQATGSDSSAKIKLSAEDFESWTRRVEQYEKLAEMKVADAMAEVKESKASEREAVKRLTTNLKEIEVTKAATEDALKKAEMANAAKQAVEGELQKWRQQDHKKEFGEASNNGQQGSEMPSHL</sequence>
<reference evidence="5 6" key="1">
    <citation type="submission" date="2020-08" db="EMBL/GenBank/DDBJ databases">
        <title>Plant Genome Project.</title>
        <authorList>
            <person name="Zhang R.-G."/>
        </authorList>
    </citation>
    <scope>NUCLEOTIDE SEQUENCE [LARGE SCALE GENOMIC DNA]</scope>
    <source>
        <strain evidence="5">WSP0</strain>
        <tissue evidence="5">Leaf</tissue>
    </source>
</reference>
<evidence type="ECO:0000313" key="5">
    <source>
        <dbReference type="EMBL" id="KAG5516226.1"/>
    </source>
</evidence>
<evidence type="ECO:0000256" key="3">
    <source>
        <dbReference type="SAM" id="Coils"/>
    </source>
</evidence>
<feature type="region of interest" description="Disordered" evidence="4">
    <location>
        <begin position="93"/>
        <end position="114"/>
    </location>
</feature>
<dbReference type="AlphaFoldDB" id="A0AAV6HUE0"/>
<feature type="compositionally biased region" description="Basic and acidic residues" evidence="4">
    <location>
        <begin position="105"/>
        <end position="114"/>
    </location>
</feature>
<dbReference type="InterPro" id="IPR008545">
    <property type="entry name" value="Web"/>
</dbReference>
<feature type="coiled-coil region" evidence="3">
    <location>
        <begin position="368"/>
        <end position="493"/>
    </location>
</feature>
<protein>
    <recommendedName>
        <fullName evidence="7">WEB family protein</fullName>
    </recommendedName>
</protein>
<name>A0AAV6HUE0_9ERIC</name>
<feature type="region of interest" description="Disordered" evidence="4">
    <location>
        <begin position="588"/>
        <end position="626"/>
    </location>
</feature>
<gene>
    <name evidence="5" type="ORF">RHGRI_037057</name>
</gene>
<feature type="coiled-coil region" evidence="3">
    <location>
        <begin position="125"/>
        <end position="187"/>
    </location>
</feature>
<proteinExistence type="inferred from homology"/>
<dbReference type="GO" id="GO:0005829">
    <property type="term" value="C:cytosol"/>
    <property type="evidence" value="ECO:0007669"/>
    <property type="project" value="TreeGrafter"/>
</dbReference>
<dbReference type="EMBL" id="JACTNZ010000013">
    <property type="protein sequence ID" value="KAG5516226.1"/>
    <property type="molecule type" value="Genomic_DNA"/>
</dbReference>
<feature type="compositionally biased region" description="Polar residues" evidence="4">
    <location>
        <begin position="612"/>
        <end position="626"/>
    </location>
</feature>
<keyword evidence="2 3" id="KW-0175">Coiled coil</keyword>
<evidence type="ECO:0000256" key="4">
    <source>
        <dbReference type="SAM" id="MobiDB-lite"/>
    </source>
</evidence>
<feature type="compositionally biased region" description="Basic and acidic residues" evidence="4">
    <location>
        <begin position="596"/>
        <end position="610"/>
    </location>
</feature>
<keyword evidence="6" id="KW-1185">Reference proteome</keyword>
<evidence type="ECO:0000256" key="1">
    <source>
        <dbReference type="ARBA" id="ARBA00005485"/>
    </source>
</evidence>
<dbReference type="Proteomes" id="UP000823749">
    <property type="component" value="Chromosome 13"/>
</dbReference>
<accession>A0AAV6HUE0</accession>
<comment type="similarity">
    <text evidence="1">Belongs to the WEB family.</text>
</comment>
<comment type="caution">
    <text evidence="5">The sequence shown here is derived from an EMBL/GenBank/DDBJ whole genome shotgun (WGS) entry which is preliminary data.</text>
</comment>
<evidence type="ECO:0000256" key="2">
    <source>
        <dbReference type="ARBA" id="ARBA00023054"/>
    </source>
</evidence>